<evidence type="ECO:0000313" key="9">
    <source>
        <dbReference type="Proteomes" id="UP000006764"/>
    </source>
</evidence>
<evidence type="ECO:0000256" key="4">
    <source>
        <dbReference type="ARBA" id="ARBA00022801"/>
    </source>
</evidence>
<keyword evidence="4 8" id="KW-0378">Hydrolase</keyword>
<feature type="binding site" evidence="7">
    <location>
        <position position="156"/>
    </location>
    <ligand>
        <name>a divalent metal cation</name>
        <dbReference type="ChEBI" id="CHEBI:60240"/>
        <label>2</label>
    </ligand>
</feature>
<dbReference type="InterPro" id="IPR050891">
    <property type="entry name" value="TatD-type_Hydrolase"/>
</dbReference>
<dbReference type="InterPro" id="IPR018228">
    <property type="entry name" value="DNase_TatD-rel_CS"/>
</dbReference>
<dbReference type="RefSeq" id="WP_008735252.1">
    <property type="nucleotide sequence ID" value="NZ_CP004387.1"/>
</dbReference>
<evidence type="ECO:0000256" key="6">
    <source>
        <dbReference type="ARBA" id="ARBA00022842"/>
    </source>
</evidence>
<dbReference type="InterPro" id="IPR001130">
    <property type="entry name" value="TatD-like"/>
</dbReference>
<dbReference type="InterPro" id="IPR032466">
    <property type="entry name" value="Metal_Hydrolase"/>
</dbReference>
<dbReference type="Proteomes" id="UP000006764">
    <property type="component" value="Chromosome"/>
</dbReference>
<dbReference type="Pfam" id="PF01026">
    <property type="entry name" value="TatD_DNase"/>
    <property type="match status" value="1"/>
</dbReference>
<evidence type="ECO:0000256" key="5">
    <source>
        <dbReference type="ARBA" id="ARBA00022839"/>
    </source>
</evidence>
<dbReference type="GO" id="GO:0004527">
    <property type="term" value="F:exonuclease activity"/>
    <property type="evidence" value="ECO:0007669"/>
    <property type="project" value="UniProtKB-KW"/>
</dbReference>
<keyword evidence="5" id="KW-0269">Exonuclease</keyword>
<evidence type="ECO:0000313" key="8">
    <source>
        <dbReference type="EMBL" id="AJD48452.1"/>
    </source>
</evidence>
<accession>A0A0B4XQF0</accession>
<dbReference type="KEGG" id="apac:S7S_10200"/>
<dbReference type="PANTHER" id="PTHR10060">
    <property type="entry name" value="TATD FAMILY DEOXYRIBONUCLEASE"/>
    <property type="match status" value="1"/>
</dbReference>
<dbReference type="PROSITE" id="PS01091">
    <property type="entry name" value="TATD_3"/>
    <property type="match status" value="1"/>
</dbReference>
<dbReference type="AlphaFoldDB" id="A0A0B4XQF0"/>
<evidence type="ECO:0000256" key="2">
    <source>
        <dbReference type="ARBA" id="ARBA00022722"/>
    </source>
</evidence>
<evidence type="ECO:0000256" key="1">
    <source>
        <dbReference type="ARBA" id="ARBA00022490"/>
    </source>
</evidence>
<feature type="binding site" evidence="7">
    <location>
        <position position="207"/>
    </location>
    <ligand>
        <name>a divalent metal cation</name>
        <dbReference type="ChEBI" id="CHEBI:60240"/>
        <label>1</label>
    </ligand>
</feature>
<evidence type="ECO:0000256" key="3">
    <source>
        <dbReference type="ARBA" id="ARBA00022723"/>
    </source>
</evidence>
<dbReference type="PANTHER" id="PTHR10060:SF15">
    <property type="entry name" value="DEOXYRIBONUCLEASE TATDN1"/>
    <property type="match status" value="1"/>
</dbReference>
<keyword evidence="1" id="KW-0963">Cytoplasm</keyword>
<keyword evidence="2" id="KW-0540">Nuclease</keyword>
<dbReference type="GO" id="GO:0046872">
    <property type="term" value="F:metal ion binding"/>
    <property type="evidence" value="ECO:0007669"/>
    <property type="project" value="UniProtKB-KW"/>
</dbReference>
<feature type="binding site" evidence="7">
    <location>
        <position position="131"/>
    </location>
    <ligand>
        <name>a divalent metal cation</name>
        <dbReference type="ChEBI" id="CHEBI:60240"/>
        <label>2</label>
    </ligand>
</feature>
<reference evidence="8 9" key="1">
    <citation type="journal article" date="2012" name="J. Bacteriol.">
        <title>Genome sequence of an alkane-degrading bacterium, Alcanivorax pacificus type strain W11-5, isolated from deep sea sediment.</title>
        <authorList>
            <person name="Lai Q."/>
            <person name="Shao Z."/>
        </authorList>
    </citation>
    <scope>NUCLEOTIDE SEQUENCE [LARGE SCALE GENOMIC DNA]</scope>
    <source>
        <strain evidence="8 9">W11-5</strain>
    </source>
</reference>
<dbReference type="HOGENOM" id="CLU_031506_1_2_6"/>
<proteinExistence type="predicted"/>
<dbReference type="OrthoDB" id="9810005at2"/>
<dbReference type="Gene3D" id="3.20.20.140">
    <property type="entry name" value="Metal-dependent hydrolases"/>
    <property type="match status" value="1"/>
</dbReference>
<keyword evidence="6" id="KW-0460">Magnesium</keyword>
<name>A0A0B4XQF0_9GAMM</name>
<sequence length="265" mass="29792">MTHPLADIGINLTDKRFRPDLDDVLERARAVGVRWQLITGTDADSSRQALELARQHDTLFCTAGLHPHQASAFTPALLSELDALTRAEQVRAIGETGLDFNRDFSPRAMQEKAFAAQLALAVTQQKPVFLHQRDAHARFLPILREQRDQLPDAVVHCFTGTQRELFDYLDMDCHIGITGWLCDERRGGTLQALVHNIPADRLLVETDGPYLLPRDLPEKPPVKGRNEPSLLPWIVKRLAECRGEDVQQVADATYRNSCRMFGVAL</sequence>
<protein>
    <submittedName>
        <fullName evidence="8">TatD family hydrolase</fullName>
    </submittedName>
</protein>
<feature type="binding site" evidence="7">
    <location>
        <position position="95"/>
    </location>
    <ligand>
        <name>a divalent metal cation</name>
        <dbReference type="ChEBI" id="CHEBI:60240"/>
        <label>1</label>
    </ligand>
</feature>
<dbReference type="PIRSF" id="PIRSF005902">
    <property type="entry name" value="DNase_TatD"/>
    <property type="match status" value="1"/>
</dbReference>
<organism evidence="8 9">
    <name type="scientific">Isoalcanivorax pacificus W11-5</name>
    <dbReference type="NCBI Taxonomy" id="391936"/>
    <lineage>
        <taxon>Bacteria</taxon>
        <taxon>Pseudomonadati</taxon>
        <taxon>Pseudomonadota</taxon>
        <taxon>Gammaproteobacteria</taxon>
        <taxon>Oceanospirillales</taxon>
        <taxon>Alcanivoracaceae</taxon>
        <taxon>Isoalcanivorax</taxon>
    </lineage>
</organism>
<keyword evidence="9" id="KW-1185">Reference proteome</keyword>
<dbReference type="STRING" id="391936.S7S_10200"/>
<evidence type="ECO:0000256" key="7">
    <source>
        <dbReference type="PIRSR" id="PIRSR005902-1"/>
    </source>
</evidence>
<dbReference type="EMBL" id="CP004387">
    <property type="protein sequence ID" value="AJD48452.1"/>
    <property type="molecule type" value="Genomic_DNA"/>
</dbReference>
<dbReference type="FunFam" id="3.20.20.140:FF:000018">
    <property type="entry name" value="3'-5' ssDNA/RNA exonuclease TatD"/>
    <property type="match status" value="1"/>
</dbReference>
<keyword evidence="3 7" id="KW-0479">Metal-binding</keyword>
<dbReference type="SUPFAM" id="SSF51556">
    <property type="entry name" value="Metallo-dependent hydrolases"/>
    <property type="match status" value="1"/>
</dbReference>
<dbReference type="CDD" id="cd01310">
    <property type="entry name" value="TatD_DNAse"/>
    <property type="match status" value="1"/>
</dbReference>
<gene>
    <name evidence="8" type="ORF">S7S_10200</name>
</gene>